<protein>
    <submittedName>
        <fullName evidence="1">Class I SAM-dependent methyltransferase</fullName>
    </submittedName>
</protein>
<organism evidence="1 2">
    <name type="scientific">Chitinophaga varians</name>
    <dbReference type="NCBI Taxonomy" id="2202339"/>
    <lineage>
        <taxon>Bacteria</taxon>
        <taxon>Pseudomonadati</taxon>
        <taxon>Bacteroidota</taxon>
        <taxon>Chitinophagia</taxon>
        <taxon>Chitinophagales</taxon>
        <taxon>Chitinophagaceae</taxon>
        <taxon>Chitinophaga</taxon>
    </lineage>
</organism>
<proteinExistence type="predicted"/>
<comment type="caution">
    <text evidence="1">The sequence shown here is derived from an EMBL/GenBank/DDBJ whole genome shotgun (WGS) entry which is preliminary data.</text>
</comment>
<keyword evidence="2" id="KW-1185">Reference proteome</keyword>
<keyword evidence="1" id="KW-0489">Methyltransferase</keyword>
<dbReference type="RefSeq" id="WP_168872857.1">
    <property type="nucleotide sequence ID" value="NZ_JABAIA010000002.1"/>
</dbReference>
<dbReference type="GO" id="GO:0008168">
    <property type="term" value="F:methyltransferase activity"/>
    <property type="evidence" value="ECO:0007669"/>
    <property type="project" value="UniProtKB-KW"/>
</dbReference>
<accession>A0A847RIU5</accession>
<dbReference type="EMBL" id="JABAIA010000002">
    <property type="protein sequence ID" value="NLR66959.1"/>
    <property type="molecule type" value="Genomic_DNA"/>
</dbReference>
<dbReference type="PANTHER" id="PTHR43861">
    <property type="entry name" value="TRANS-ACONITATE 2-METHYLTRANSFERASE-RELATED"/>
    <property type="match status" value="1"/>
</dbReference>
<dbReference type="CDD" id="cd02440">
    <property type="entry name" value="AdoMet_MTases"/>
    <property type="match status" value="1"/>
</dbReference>
<evidence type="ECO:0000313" key="2">
    <source>
        <dbReference type="Proteomes" id="UP000570474"/>
    </source>
</evidence>
<evidence type="ECO:0000313" key="1">
    <source>
        <dbReference type="EMBL" id="NLR66959.1"/>
    </source>
</evidence>
<name>A0A847RIU5_9BACT</name>
<reference evidence="1 2" key="1">
    <citation type="submission" date="2020-04" db="EMBL/GenBank/DDBJ databases">
        <authorList>
            <person name="Yin C."/>
        </authorList>
    </citation>
    <scope>NUCLEOTIDE SEQUENCE [LARGE SCALE GENOMIC DNA]</scope>
    <source>
        <strain evidence="1 2">Ae27</strain>
    </source>
</reference>
<dbReference type="PANTHER" id="PTHR43861:SF1">
    <property type="entry name" value="TRANS-ACONITATE 2-METHYLTRANSFERASE"/>
    <property type="match status" value="1"/>
</dbReference>
<dbReference type="InterPro" id="IPR029063">
    <property type="entry name" value="SAM-dependent_MTases_sf"/>
</dbReference>
<dbReference type="AlphaFoldDB" id="A0A847RIU5"/>
<gene>
    <name evidence="1" type="ORF">HGH92_21810</name>
</gene>
<dbReference type="Gene3D" id="3.40.50.150">
    <property type="entry name" value="Vaccinia Virus protein VP39"/>
    <property type="match status" value="1"/>
</dbReference>
<keyword evidence="1" id="KW-0808">Transferase</keyword>
<dbReference type="SUPFAM" id="SSF53335">
    <property type="entry name" value="S-adenosyl-L-methionine-dependent methyltransferases"/>
    <property type="match status" value="1"/>
</dbReference>
<dbReference type="Pfam" id="PF13489">
    <property type="entry name" value="Methyltransf_23"/>
    <property type="match status" value="1"/>
</dbReference>
<sequence length="225" mass="25033">MSQANPIIASWHANADQWIATIDHGEIESRMLVTNDAIVRTMTSYPLTSVLDIGCGEGWLTRALQHKGLQATGVDTVAALIDNAREKGGGSYAVASFHDIATGVYTVHKKFDAAVINFALLDQADTEALLQNIYRVVTDSGLVFIQTLHPLVIARQEPYVSGWKEGSWNGMKREFVQPYQWYFRTMEDWIRLFTDAGLTLKQLVEPLHPDTQVPVSVIFVLQVSA</sequence>
<dbReference type="Proteomes" id="UP000570474">
    <property type="component" value="Unassembled WGS sequence"/>
</dbReference>
<dbReference type="GO" id="GO:0032259">
    <property type="term" value="P:methylation"/>
    <property type="evidence" value="ECO:0007669"/>
    <property type="project" value="UniProtKB-KW"/>
</dbReference>